<dbReference type="GO" id="GO:0008757">
    <property type="term" value="F:S-adenosylmethionine-dependent methyltransferase activity"/>
    <property type="evidence" value="ECO:0007669"/>
    <property type="project" value="InterPro"/>
</dbReference>
<sequence length="212" mass="23342">MDLRHPIFARVWPRLRVRIDAEGFAERRRALLTGLSGRIIEVGAGDGANFAHYPPEVTGVLAVEPEPRLRGLARTAAQDAPVPVEVVAGVAEDLPADDAAFDAAVACHVLCSLRDEARAVSEMYRVVRPEGRLRFLGHVRSARPVVRRVERLADATIWPRLAAGCRLGRATLDSLEQAGFTLRCEDLVWFEFPEARFPTPGGQHVAGELRRP</sequence>
<accession>A0A223SDN8</accession>
<name>A0A223SDN8_9ACTN</name>
<dbReference type="PANTHER" id="PTHR45036:SF1">
    <property type="entry name" value="METHYLTRANSFERASE LIKE 7A"/>
    <property type="match status" value="1"/>
</dbReference>
<evidence type="ECO:0000313" key="3">
    <source>
        <dbReference type="Proteomes" id="UP000215005"/>
    </source>
</evidence>
<dbReference type="KEGG" id="ngv:CDO52_14825"/>
<dbReference type="InterPro" id="IPR029063">
    <property type="entry name" value="SAM-dependent_MTases_sf"/>
</dbReference>
<dbReference type="Pfam" id="PF08241">
    <property type="entry name" value="Methyltransf_11"/>
    <property type="match status" value="1"/>
</dbReference>
<dbReference type="Proteomes" id="UP000215005">
    <property type="component" value="Chromosome"/>
</dbReference>
<dbReference type="OrthoDB" id="65624at2"/>
<reference evidence="2 3" key="1">
    <citation type="submission" date="2017-08" db="EMBL/GenBank/DDBJ databases">
        <title>The complete genome sequence of Nocardiopsis gilva YIM 90087.</title>
        <authorList>
            <person name="Yin M."/>
            <person name="Tang S."/>
        </authorList>
    </citation>
    <scope>NUCLEOTIDE SEQUENCE [LARGE SCALE GENOMIC DNA]</scope>
    <source>
        <strain evidence="2 3">YIM 90087</strain>
    </source>
</reference>
<protein>
    <recommendedName>
        <fullName evidence="1">Methyltransferase type 11 domain-containing protein</fullName>
    </recommendedName>
</protein>
<evidence type="ECO:0000313" key="2">
    <source>
        <dbReference type="EMBL" id="ASU86240.1"/>
    </source>
</evidence>
<organism evidence="2 3">
    <name type="scientific">Nocardiopsis gilva YIM 90087</name>
    <dbReference type="NCBI Taxonomy" id="1235441"/>
    <lineage>
        <taxon>Bacteria</taxon>
        <taxon>Bacillati</taxon>
        <taxon>Actinomycetota</taxon>
        <taxon>Actinomycetes</taxon>
        <taxon>Streptosporangiales</taxon>
        <taxon>Nocardiopsidaceae</taxon>
        <taxon>Nocardiopsis</taxon>
    </lineage>
</organism>
<evidence type="ECO:0000259" key="1">
    <source>
        <dbReference type="Pfam" id="PF08241"/>
    </source>
</evidence>
<keyword evidence="3" id="KW-1185">Reference proteome</keyword>
<dbReference type="Gene3D" id="3.40.50.150">
    <property type="entry name" value="Vaccinia Virus protein VP39"/>
    <property type="match status" value="1"/>
</dbReference>
<feature type="domain" description="Methyltransferase type 11" evidence="1">
    <location>
        <begin position="41"/>
        <end position="134"/>
    </location>
</feature>
<dbReference type="EMBL" id="CP022753">
    <property type="protein sequence ID" value="ASU86240.1"/>
    <property type="molecule type" value="Genomic_DNA"/>
</dbReference>
<proteinExistence type="predicted"/>
<dbReference type="InterPro" id="IPR052356">
    <property type="entry name" value="Thiol_S-MT"/>
</dbReference>
<dbReference type="PANTHER" id="PTHR45036">
    <property type="entry name" value="METHYLTRANSFERASE LIKE 7B"/>
    <property type="match status" value="1"/>
</dbReference>
<dbReference type="SUPFAM" id="SSF53335">
    <property type="entry name" value="S-adenosyl-L-methionine-dependent methyltransferases"/>
    <property type="match status" value="1"/>
</dbReference>
<gene>
    <name evidence="2" type="ORF">CDO52_14825</name>
</gene>
<dbReference type="AlphaFoldDB" id="A0A223SDN8"/>
<dbReference type="InterPro" id="IPR013216">
    <property type="entry name" value="Methyltransf_11"/>
</dbReference>